<organism evidence="1">
    <name type="scientific">Acinetobacter baumannii</name>
    <dbReference type="NCBI Taxonomy" id="470"/>
    <lineage>
        <taxon>Bacteria</taxon>
        <taxon>Pseudomonadati</taxon>
        <taxon>Pseudomonadota</taxon>
        <taxon>Gammaproteobacteria</taxon>
        <taxon>Moraxellales</taxon>
        <taxon>Moraxellaceae</taxon>
        <taxon>Acinetobacter</taxon>
        <taxon>Acinetobacter calcoaceticus/baumannii complex</taxon>
    </lineage>
</organism>
<dbReference type="EMBL" id="AP019685">
    <property type="protein sequence ID" value="BBK06706.1"/>
    <property type="molecule type" value="Genomic_DNA"/>
</dbReference>
<proteinExistence type="predicted"/>
<evidence type="ECO:0000313" key="1">
    <source>
        <dbReference type="EMBL" id="BBK06706.1"/>
    </source>
</evidence>
<name>A0A4P2X2I7_ACIBA</name>
<reference evidence="1" key="1">
    <citation type="submission" date="2019-05" db="EMBL/GenBank/DDBJ databases">
        <title>Complete genome sequence of multidrug resistant Acinetonacter baumannii.</title>
        <authorList>
            <person name="Wachino J."/>
        </authorList>
    </citation>
    <scope>NUCLEOTIDE SEQUENCE</scope>
    <source>
        <strain evidence="1">NU-60</strain>
    </source>
</reference>
<evidence type="ECO:0008006" key="2">
    <source>
        <dbReference type="Google" id="ProtNLM"/>
    </source>
</evidence>
<gene>
    <name evidence="1" type="ORF">NU60_26540</name>
</gene>
<dbReference type="AlphaFoldDB" id="A0A4P2X2I7"/>
<accession>A0A4P2X2I7</accession>
<protein>
    <recommendedName>
        <fullName evidence="2">DNA-binding protein</fullName>
    </recommendedName>
</protein>
<sequence>MMKRLNKLARMTPEEKSALKKEFWEAANDEPFPPEVVAVVLDVSTSLLQQKRTHGGGIPYTKVSPRKVLYIKSDVIEYVKKRKGTNTSNVSGS</sequence>